<sequence length="141" mass="16222">MSNNKKSTSKPRQRSKSQTKTNYSHPQHQLQQQPGWNNSTEIVVVEDDGSNKLFAKPANSKTQRRKSSISSSSELSSSTLSHRPPFNLDTRIDGYDDVDENGKYRKKLSESAVKAERKKSQLHQNELNEQWAESLRDNFYH</sequence>
<organism evidence="1 2">
    <name type="scientific">Panagrolaimus sp. ES5</name>
    <dbReference type="NCBI Taxonomy" id="591445"/>
    <lineage>
        <taxon>Eukaryota</taxon>
        <taxon>Metazoa</taxon>
        <taxon>Ecdysozoa</taxon>
        <taxon>Nematoda</taxon>
        <taxon>Chromadorea</taxon>
        <taxon>Rhabditida</taxon>
        <taxon>Tylenchina</taxon>
        <taxon>Panagrolaimomorpha</taxon>
        <taxon>Panagrolaimoidea</taxon>
        <taxon>Panagrolaimidae</taxon>
        <taxon>Panagrolaimus</taxon>
    </lineage>
</organism>
<reference evidence="2" key="1">
    <citation type="submission" date="2022-11" db="UniProtKB">
        <authorList>
            <consortium name="WormBaseParasite"/>
        </authorList>
    </citation>
    <scope>IDENTIFICATION</scope>
</reference>
<evidence type="ECO:0000313" key="1">
    <source>
        <dbReference type="Proteomes" id="UP000887579"/>
    </source>
</evidence>
<evidence type="ECO:0000313" key="2">
    <source>
        <dbReference type="WBParaSite" id="ES5_v2.g24858.t1"/>
    </source>
</evidence>
<dbReference type="WBParaSite" id="ES5_v2.g24858.t1">
    <property type="protein sequence ID" value="ES5_v2.g24858.t1"/>
    <property type="gene ID" value="ES5_v2.g24858"/>
</dbReference>
<proteinExistence type="predicted"/>
<name>A0AC34G569_9BILA</name>
<accession>A0AC34G569</accession>
<protein>
    <submittedName>
        <fullName evidence="2">Uncharacterized protein</fullName>
    </submittedName>
</protein>
<dbReference type="Proteomes" id="UP000887579">
    <property type="component" value="Unplaced"/>
</dbReference>